<accession>A0A0V0GPW3</accession>
<sequence>MFHNIYVFIFPFVPFLIKTHALFVLKTPTDLRILLHYLLHFFVSHPVSNAYIGAATKSDHALQGPLGVTLPTRFSSYPGL</sequence>
<protein>
    <submittedName>
        <fullName evidence="2">Putative ovule protein</fullName>
    </submittedName>
</protein>
<keyword evidence="1" id="KW-1133">Transmembrane helix</keyword>
<name>A0A0V0GPW3_SOLCH</name>
<reference evidence="2" key="1">
    <citation type="submission" date="2015-12" db="EMBL/GenBank/DDBJ databases">
        <title>Gene expression during late stages of embryo sac development: a critical building block for successful pollen-pistil interactions.</title>
        <authorList>
            <person name="Liu Y."/>
            <person name="Joly V."/>
            <person name="Sabar M."/>
            <person name="Matton D.P."/>
        </authorList>
    </citation>
    <scope>NUCLEOTIDE SEQUENCE</scope>
</reference>
<evidence type="ECO:0000256" key="1">
    <source>
        <dbReference type="SAM" id="Phobius"/>
    </source>
</evidence>
<dbReference type="EMBL" id="GEDG01034202">
    <property type="protein sequence ID" value="JAP09853.1"/>
    <property type="molecule type" value="Transcribed_RNA"/>
</dbReference>
<dbReference type="AlphaFoldDB" id="A0A0V0GPW3"/>
<keyword evidence="1" id="KW-0472">Membrane</keyword>
<organism evidence="2">
    <name type="scientific">Solanum chacoense</name>
    <name type="common">Chaco potato</name>
    <dbReference type="NCBI Taxonomy" id="4108"/>
    <lineage>
        <taxon>Eukaryota</taxon>
        <taxon>Viridiplantae</taxon>
        <taxon>Streptophyta</taxon>
        <taxon>Embryophyta</taxon>
        <taxon>Tracheophyta</taxon>
        <taxon>Spermatophyta</taxon>
        <taxon>Magnoliopsida</taxon>
        <taxon>eudicotyledons</taxon>
        <taxon>Gunneridae</taxon>
        <taxon>Pentapetalae</taxon>
        <taxon>asterids</taxon>
        <taxon>lamiids</taxon>
        <taxon>Solanales</taxon>
        <taxon>Solanaceae</taxon>
        <taxon>Solanoideae</taxon>
        <taxon>Solaneae</taxon>
        <taxon>Solanum</taxon>
    </lineage>
</organism>
<evidence type="ECO:0000313" key="2">
    <source>
        <dbReference type="EMBL" id="JAP09853.1"/>
    </source>
</evidence>
<keyword evidence="1" id="KW-0812">Transmembrane</keyword>
<feature type="transmembrane region" description="Helical" evidence="1">
    <location>
        <begin position="6"/>
        <end position="25"/>
    </location>
</feature>
<proteinExistence type="predicted"/>